<keyword evidence="2" id="KW-1133">Transmembrane helix</keyword>
<keyword evidence="2" id="KW-0472">Membrane</keyword>
<dbReference type="EMBL" id="CACQ02002413">
    <property type="protein sequence ID" value="CCF37324.1"/>
    <property type="molecule type" value="Genomic_DNA"/>
</dbReference>
<evidence type="ECO:0000256" key="2">
    <source>
        <dbReference type="SAM" id="Phobius"/>
    </source>
</evidence>
<protein>
    <recommendedName>
        <fullName evidence="5">Transmembrane protein</fullName>
    </recommendedName>
</protein>
<evidence type="ECO:0000256" key="1">
    <source>
        <dbReference type="SAM" id="MobiDB-lite"/>
    </source>
</evidence>
<proteinExistence type="predicted"/>
<evidence type="ECO:0000313" key="4">
    <source>
        <dbReference type="Proteomes" id="UP000007174"/>
    </source>
</evidence>
<dbReference type="AlphaFoldDB" id="H1VAS1"/>
<keyword evidence="2" id="KW-0812">Transmembrane</keyword>
<feature type="transmembrane region" description="Helical" evidence="2">
    <location>
        <begin position="95"/>
        <end position="120"/>
    </location>
</feature>
<accession>H1VAS1</accession>
<name>H1VAS1_COLHI</name>
<feature type="region of interest" description="Disordered" evidence="1">
    <location>
        <begin position="1"/>
        <end position="33"/>
    </location>
</feature>
<dbReference type="Proteomes" id="UP000007174">
    <property type="component" value="Unassembled WGS sequence"/>
</dbReference>
<gene>
    <name evidence="3" type="ORF">CH063_08687</name>
</gene>
<organism evidence="3 4">
    <name type="scientific">Colletotrichum higginsianum (strain IMI 349063)</name>
    <name type="common">Crucifer anthracnose fungus</name>
    <dbReference type="NCBI Taxonomy" id="759273"/>
    <lineage>
        <taxon>Eukaryota</taxon>
        <taxon>Fungi</taxon>
        <taxon>Dikarya</taxon>
        <taxon>Ascomycota</taxon>
        <taxon>Pezizomycotina</taxon>
        <taxon>Sordariomycetes</taxon>
        <taxon>Hypocreomycetidae</taxon>
        <taxon>Glomerellales</taxon>
        <taxon>Glomerellaceae</taxon>
        <taxon>Colletotrichum</taxon>
        <taxon>Colletotrichum destructivum species complex</taxon>
    </lineage>
</organism>
<dbReference type="HOGENOM" id="CLU_1992474_0_0_1"/>
<sequence>MWDRRAKYTNQVKGKEKESTGINGEPARGKPKGDEMICGFIFGRKTDLKGKFAQNNTRRSIMGRKSLRERTNTCQLGATTGYSPTAGIFRNTRRAILLAFVFLFFLFFVVTAFCFFVFFFSSVRF</sequence>
<reference evidence="4" key="1">
    <citation type="journal article" date="2012" name="Nat. Genet.">
        <title>Lifestyle transitions in plant pathogenic Colletotrichum fungi deciphered by genome and transcriptome analyses.</title>
        <authorList>
            <person name="O'Connell R.J."/>
            <person name="Thon M.R."/>
            <person name="Hacquard S."/>
            <person name="Amyotte S.G."/>
            <person name="Kleemann J."/>
            <person name="Torres M.F."/>
            <person name="Damm U."/>
            <person name="Buiate E.A."/>
            <person name="Epstein L."/>
            <person name="Alkan N."/>
            <person name="Altmueller J."/>
            <person name="Alvarado-Balderrama L."/>
            <person name="Bauser C.A."/>
            <person name="Becker C."/>
            <person name="Birren B.W."/>
            <person name="Chen Z."/>
            <person name="Choi J."/>
            <person name="Crouch J.A."/>
            <person name="Duvick J.P."/>
            <person name="Farman M.A."/>
            <person name="Gan P."/>
            <person name="Heiman D."/>
            <person name="Henrissat B."/>
            <person name="Howard R.J."/>
            <person name="Kabbage M."/>
            <person name="Koch C."/>
            <person name="Kracher B."/>
            <person name="Kubo Y."/>
            <person name="Law A.D."/>
            <person name="Lebrun M.-H."/>
            <person name="Lee Y.-H."/>
            <person name="Miyara I."/>
            <person name="Moore N."/>
            <person name="Neumann U."/>
            <person name="Nordstroem K."/>
            <person name="Panaccione D.G."/>
            <person name="Panstruga R."/>
            <person name="Place M."/>
            <person name="Proctor R.H."/>
            <person name="Prusky D."/>
            <person name="Rech G."/>
            <person name="Reinhardt R."/>
            <person name="Rollins J.A."/>
            <person name="Rounsley S."/>
            <person name="Schardl C.L."/>
            <person name="Schwartz D.C."/>
            <person name="Shenoy N."/>
            <person name="Shirasu K."/>
            <person name="Sikhakolli U.R."/>
            <person name="Stueber K."/>
            <person name="Sukno S.A."/>
            <person name="Sweigard J.A."/>
            <person name="Takano Y."/>
            <person name="Takahara H."/>
            <person name="Trail F."/>
            <person name="van der Does H.C."/>
            <person name="Voll L.M."/>
            <person name="Will I."/>
            <person name="Young S."/>
            <person name="Zeng Q."/>
            <person name="Zhang J."/>
            <person name="Zhou S."/>
            <person name="Dickman M.B."/>
            <person name="Schulze-Lefert P."/>
            <person name="Ver Loren van Themaat E."/>
            <person name="Ma L.-J."/>
            <person name="Vaillancourt L.J."/>
        </authorList>
    </citation>
    <scope>NUCLEOTIDE SEQUENCE [LARGE SCALE GENOMIC DNA]</scope>
    <source>
        <strain evidence="4">IMI 349063</strain>
    </source>
</reference>
<evidence type="ECO:0000313" key="3">
    <source>
        <dbReference type="EMBL" id="CCF37324.1"/>
    </source>
</evidence>
<evidence type="ECO:0008006" key="5">
    <source>
        <dbReference type="Google" id="ProtNLM"/>
    </source>
</evidence>